<feature type="region of interest" description="Disordered" evidence="5">
    <location>
        <begin position="136"/>
        <end position="181"/>
    </location>
</feature>
<evidence type="ECO:0000256" key="2">
    <source>
        <dbReference type="ARBA" id="ARBA00023125"/>
    </source>
</evidence>
<feature type="region of interest" description="Disordered" evidence="5">
    <location>
        <begin position="77"/>
        <end position="110"/>
    </location>
</feature>
<dbReference type="RefSeq" id="XP_066934455.1">
    <property type="nucleotide sequence ID" value="XM_067078354.1"/>
</dbReference>
<feature type="compositionally biased region" description="Low complexity" evidence="5">
    <location>
        <begin position="136"/>
        <end position="151"/>
    </location>
</feature>
<dbReference type="SMART" id="SM00338">
    <property type="entry name" value="BRLZ"/>
    <property type="match status" value="1"/>
</dbReference>
<organism evidence="7 8">
    <name type="scientific">Clytia hemisphaerica</name>
    <dbReference type="NCBI Taxonomy" id="252671"/>
    <lineage>
        <taxon>Eukaryota</taxon>
        <taxon>Metazoa</taxon>
        <taxon>Cnidaria</taxon>
        <taxon>Hydrozoa</taxon>
        <taxon>Hydroidolina</taxon>
        <taxon>Leptothecata</taxon>
        <taxon>Obeliida</taxon>
        <taxon>Clytiidae</taxon>
        <taxon>Clytia</taxon>
    </lineage>
</organism>
<dbReference type="PANTHER" id="PTHR23351">
    <property type="entry name" value="FOS TRANSCRIPTION FACTOR-RELATED"/>
    <property type="match status" value="1"/>
</dbReference>
<dbReference type="CDD" id="cd14699">
    <property type="entry name" value="bZIP_Fos_like"/>
    <property type="match status" value="1"/>
</dbReference>
<keyword evidence="8" id="KW-1185">Reference proteome</keyword>
<proteinExistence type="predicted"/>
<reference evidence="7" key="1">
    <citation type="submission" date="2021-01" db="UniProtKB">
        <authorList>
            <consortium name="EnsemblMetazoa"/>
        </authorList>
    </citation>
    <scope>IDENTIFICATION</scope>
</reference>
<dbReference type="PROSITE" id="PS00036">
    <property type="entry name" value="BZIP_BASIC"/>
    <property type="match status" value="1"/>
</dbReference>
<evidence type="ECO:0000313" key="8">
    <source>
        <dbReference type="Proteomes" id="UP000594262"/>
    </source>
</evidence>
<dbReference type="AlphaFoldDB" id="A0A7M5VF66"/>
<dbReference type="GO" id="GO:0000978">
    <property type="term" value="F:RNA polymerase II cis-regulatory region sequence-specific DNA binding"/>
    <property type="evidence" value="ECO:0007669"/>
    <property type="project" value="TreeGrafter"/>
</dbReference>
<dbReference type="EnsemblMetazoa" id="CLYHEMT010677.1">
    <property type="protein sequence ID" value="CLYHEMP010677.1"/>
    <property type="gene ID" value="CLYHEMG010677"/>
</dbReference>
<evidence type="ECO:0000256" key="1">
    <source>
        <dbReference type="ARBA" id="ARBA00023015"/>
    </source>
</evidence>
<dbReference type="OrthoDB" id="2596881at2759"/>
<dbReference type="PANTHER" id="PTHR23351:SF24">
    <property type="entry name" value="ACTIVATING TRANSCRIPTION FACTOR 3-RELATED"/>
    <property type="match status" value="1"/>
</dbReference>
<feature type="domain" description="BZIP" evidence="6">
    <location>
        <begin position="177"/>
        <end position="240"/>
    </location>
</feature>
<dbReference type="GO" id="GO:0000981">
    <property type="term" value="F:DNA-binding transcription factor activity, RNA polymerase II-specific"/>
    <property type="evidence" value="ECO:0007669"/>
    <property type="project" value="TreeGrafter"/>
</dbReference>
<dbReference type="GeneID" id="136822122"/>
<keyword evidence="1" id="KW-0805">Transcription regulation</keyword>
<protein>
    <recommendedName>
        <fullName evidence="6">BZIP domain-containing protein</fullName>
    </recommendedName>
</protein>
<keyword evidence="3" id="KW-0804">Transcription</keyword>
<feature type="coiled-coil region" evidence="4">
    <location>
        <begin position="195"/>
        <end position="236"/>
    </location>
</feature>
<dbReference type="Proteomes" id="UP000594262">
    <property type="component" value="Unplaced"/>
</dbReference>
<dbReference type="InterPro" id="IPR046347">
    <property type="entry name" value="bZIP_sf"/>
</dbReference>
<keyword evidence="4" id="KW-0175">Coiled coil</keyword>
<keyword evidence="2" id="KW-0238">DNA-binding</keyword>
<evidence type="ECO:0000313" key="7">
    <source>
        <dbReference type="EnsemblMetazoa" id="CLYHEMP010677.1"/>
    </source>
</evidence>
<feature type="compositionally biased region" description="Low complexity" evidence="5">
    <location>
        <begin position="77"/>
        <end position="96"/>
    </location>
</feature>
<dbReference type="InterPro" id="IPR000837">
    <property type="entry name" value="AP-1"/>
</dbReference>
<evidence type="ECO:0000256" key="4">
    <source>
        <dbReference type="SAM" id="Coils"/>
    </source>
</evidence>
<evidence type="ECO:0000256" key="5">
    <source>
        <dbReference type="SAM" id="MobiDB-lite"/>
    </source>
</evidence>
<dbReference type="GO" id="GO:0005634">
    <property type="term" value="C:nucleus"/>
    <property type="evidence" value="ECO:0007669"/>
    <property type="project" value="TreeGrafter"/>
</dbReference>
<sequence length="259" mass="29531">MLSLKKTLSNFSLNQDKKMSPSVVLETPVMENKPFLIRDPMLMEDAIFMKEQDDDDFSTDSWERISNEELDDFVQISNTISSPPTSPATSTESIGNGFNGGLLGGSTDSEDTFKALSQLDDDPPILIKMESEQSPLSMSTFSMSSSPPSFLDTAPSPLMNSTKQQQQQQQNPLNDTPETRAMKRERNRLAARRCRQKQKDRIDYLEKDVKQIETDNFKVENEIKLLRQQLNELQSALINHDCMLKHGLTPRQHYYSVKF</sequence>
<dbReference type="PRINTS" id="PR00043">
    <property type="entry name" value="LEUZIPPRJUN"/>
</dbReference>
<evidence type="ECO:0000256" key="3">
    <source>
        <dbReference type="ARBA" id="ARBA00023163"/>
    </source>
</evidence>
<dbReference type="SUPFAM" id="SSF57959">
    <property type="entry name" value="Leucine zipper domain"/>
    <property type="match status" value="1"/>
</dbReference>
<dbReference type="Gene3D" id="1.20.5.170">
    <property type="match status" value="1"/>
</dbReference>
<dbReference type="PROSITE" id="PS50217">
    <property type="entry name" value="BZIP"/>
    <property type="match status" value="1"/>
</dbReference>
<accession>A0A7M5VF66</accession>
<dbReference type="Pfam" id="PF00170">
    <property type="entry name" value="bZIP_1"/>
    <property type="match status" value="1"/>
</dbReference>
<name>A0A7M5VF66_9CNID</name>
<dbReference type="InterPro" id="IPR004827">
    <property type="entry name" value="bZIP"/>
</dbReference>
<dbReference type="InterPro" id="IPR002112">
    <property type="entry name" value="Leuzip_Jun"/>
</dbReference>
<evidence type="ECO:0000259" key="6">
    <source>
        <dbReference type="PROSITE" id="PS50217"/>
    </source>
</evidence>